<dbReference type="GO" id="GO:0016491">
    <property type="term" value="F:oxidoreductase activity"/>
    <property type="evidence" value="ECO:0007669"/>
    <property type="project" value="UniProtKB-KW"/>
</dbReference>
<dbReference type="InterPro" id="IPR036188">
    <property type="entry name" value="FAD/NAD-bd_sf"/>
</dbReference>
<name>A0A2S5KJZ2_9PROT</name>
<dbReference type="OrthoDB" id="5298828at2"/>
<dbReference type="EMBL" id="PRLP01000143">
    <property type="protein sequence ID" value="PPC74676.1"/>
    <property type="molecule type" value="Genomic_DNA"/>
</dbReference>
<dbReference type="Proteomes" id="UP000238196">
    <property type="component" value="Unassembled WGS sequence"/>
</dbReference>
<dbReference type="PROSITE" id="PS50206">
    <property type="entry name" value="RHODANESE_3"/>
    <property type="match status" value="1"/>
</dbReference>
<dbReference type="PANTHER" id="PTHR13847">
    <property type="entry name" value="SARCOSINE DEHYDROGENASE-RELATED"/>
    <property type="match status" value="1"/>
</dbReference>
<feature type="domain" description="Rhodanese" evidence="2">
    <location>
        <begin position="37"/>
        <end position="75"/>
    </location>
</feature>
<gene>
    <name evidence="3" type="ORF">C4K68_25525</name>
</gene>
<dbReference type="SUPFAM" id="SSF51905">
    <property type="entry name" value="FAD/NAD(P)-binding domain"/>
    <property type="match status" value="1"/>
</dbReference>
<proteinExistence type="predicted"/>
<organism evidence="3 4">
    <name type="scientific">Proteobacteria bacterium 228</name>
    <dbReference type="NCBI Taxonomy" id="2083153"/>
    <lineage>
        <taxon>Bacteria</taxon>
        <taxon>Pseudomonadati</taxon>
        <taxon>Pseudomonadota</taxon>
    </lineage>
</organism>
<evidence type="ECO:0000256" key="1">
    <source>
        <dbReference type="ARBA" id="ARBA00023002"/>
    </source>
</evidence>
<evidence type="ECO:0000313" key="3">
    <source>
        <dbReference type="EMBL" id="PPC74676.1"/>
    </source>
</evidence>
<accession>A0A2S5KJZ2</accession>
<dbReference type="Gene3D" id="3.30.9.10">
    <property type="entry name" value="D-Amino Acid Oxidase, subunit A, domain 2"/>
    <property type="match status" value="1"/>
</dbReference>
<evidence type="ECO:0000259" key="2">
    <source>
        <dbReference type="PROSITE" id="PS50206"/>
    </source>
</evidence>
<dbReference type="Gene3D" id="3.50.50.60">
    <property type="entry name" value="FAD/NAD(P)-binding domain"/>
    <property type="match status" value="1"/>
</dbReference>
<dbReference type="PANTHER" id="PTHR13847:SF281">
    <property type="entry name" value="FAD DEPENDENT OXIDOREDUCTASE DOMAIN-CONTAINING PROTEIN"/>
    <property type="match status" value="1"/>
</dbReference>
<evidence type="ECO:0000313" key="4">
    <source>
        <dbReference type="Proteomes" id="UP000238196"/>
    </source>
</evidence>
<comment type="caution">
    <text evidence="3">The sequence shown here is derived from an EMBL/GenBank/DDBJ whole genome shotgun (WGS) entry which is preliminary data.</text>
</comment>
<dbReference type="Pfam" id="PF01266">
    <property type="entry name" value="DAO"/>
    <property type="match status" value="1"/>
</dbReference>
<sequence>MLQDYPRSFYSHTAHREGLPPFPPLQGSQEIDVCIVGGGITGLAAALELRRLGYQVMLLEGERLGWGASGRSGGQVLTSYACEMGPIEAQLGFDDAKKLWDMSVEAVQLVRDHISEFQIECDWFDGAAVAGLKPRHMDGLKHWFDDISERYQYPHLRLLNQSDLSQLINSDQYIGAVTDSFSGHLHPLNYTLGLAKAVYDNGVIIHEQSRVTSLQRGARPVVHTATGSVSCRHLILGGNAYLGQLVPELASKVMPVGTYIVSTEVLGEERLRRLLPGYYAISDANFVLDYYRPTGDHRLLFGGRVSYSGVQPPDLSSGLRRRMLKVFPSLHDVKIEFAWGGMVDITVNRAPHFGRLGNDPIYFAQGFSGHGMALTNLAGKIMAKAIHGESQRLDIFGRLKHQSFPGGRWLRTPSLVLAMMYYRLRDLL</sequence>
<dbReference type="GO" id="GO:0005737">
    <property type="term" value="C:cytoplasm"/>
    <property type="evidence" value="ECO:0007669"/>
    <property type="project" value="TreeGrafter"/>
</dbReference>
<keyword evidence="1" id="KW-0560">Oxidoreductase</keyword>
<dbReference type="InterPro" id="IPR006076">
    <property type="entry name" value="FAD-dep_OxRdtase"/>
</dbReference>
<reference evidence="3 4" key="1">
    <citation type="submission" date="2018-02" db="EMBL/GenBank/DDBJ databases">
        <title>novel marine gammaproteobacteria from coastal saline agro ecosystem.</title>
        <authorList>
            <person name="Krishnan R."/>
            <person name="Ramesh Kumar N."/>
        </authorList>
    </citation>
    <scope>NUCLEOTIDE SEQUENCE [LARGE SCALE GENOMIC DNA]</scope>
    <source>
        <strain evidence="3 4">228</strain>
    </source>
</reference>
<dbReference type="InterPro" id="IPR001763">
    <property type="entry name" value="Rhodanese-like_dom"/>
</dbReference>
<dbReference type="AlphaFoldDB" id="A0A2S5KJZ2"/>
<protein>
    <submittedName>
        <fullName evidence="3">FAD-dependent oxidoreductase</fullName>
    </submittedName>
</protein>